<reference evidence="2" key="1">
    <citation type="submission" date="2022-11" db="UniProtKB">
        <authorList>
            <consortium name="WormBaseParasite"/>
        </authorList>
    </citation>
    <scope>IDENTIFICATION</scope>
</reference>
<accession>A0AC35GRD7</accession>
<protein>
    <submittedName>
        <fullName evidence="2">Uncharacterized protein</fullName>
    </submittedName>
</protein>
<dbReference type="Proteomes" id="UP000887580">
    <property type="component" value="Unplaced"/>
</dbReference>
<organism evidence="1 2">
    <name type="scientific">Panagrolaimus sp. PS1159</name>
    <dbReference type="NCBI Taxonomy" id="55785"/>
    <lineage>
        <taxon>Eukaryota</taxon>
        <taxon>Metazoa</taxon>
        <taxon>Ecdysozoa</taxon>
        <taxon>Nematoda</taxon>
        <taxon>Chromadorea</taxon>
        <taxon>Rhabditida</taxon>
        <taxon>Tylenchina</taxon>
        <taxon>Panagrolaimomorpha</taxon>
        <taxon>Panagrolaimoidea</taxon>
        <taxon>Panagrolaimidae</taxon>
        <taxon>Panagrolaimus</taxon>
    </lineage>
</organism>
<evidence type="ECO:0000313" key="2">
    <source>
        <dbReference type="WBParaSite" id="PS1159_v2.g7430.t1"/>
    </source>
</evidence>
<sequence>MEFNPKLEGISHGMGSSHLLPHDQLNVAHSGAETDNLLAQANELVKRLNEIHESRKGQPLSEKWVLIFVTIGTEELCSKCDEPHIPSLRRTLTTLRKGIPNAIIVLIGPIHVTKSSQQTYNLLKPRCPCLSKIPNTKLRQIQRKWREGFLQLEEEFNKREYMSFEVLTLPLLQITSRYPEQLFLAERPLLNRRGHAYAAKWLWNRLISGPRYNVSKVVLSEESYYCPSLKCPYFRTSRNLQNCVTMTIAEYQRVFATTPAADKAITINYRLQSLQDHLGWYIGVAIFLCTVSVFSLGTVFYCHGLKQTKGRFENVPGV</sequence>
<name>A0AC35GRD7_9BILA</name>
<proteinExistence type="predicted"/>
<evidence type="ECO:0000313" key="1">
    <source>
        <dbReference type="Proteomes" id="UP000887580"/>
    </source>
</evidence>
<dbReference type="WBParaSite" id="PS1159_v2.g7430.t1">
    <property type="protein sequence ID" value="PS1159_v2.g7430.t1"/>
    <property type="gene ID" value="PS1159_v2.g7430"/>
</dbReference>